<keyword evidence="3" id="KW-0808">Transferase</keyword>
<comment type="caution">
    <text evidence="3">The sequence shown here is derived from an EMBL/GenBank/DDBJ whole genome shotgun (WGS) entry which is preliminary data.</text>
</comment>
<dbReference type="AlphaFoldDB" id="A0A8T0K3Z6"/>
<dbReference type="InterPro" id="IPR007757">
    <property type="entry name" value="MT-A70-like"/>
</dbReference>
<dbReference type="PANTHER" id="PTHR12829">
    <property type="entry name" value="N6-ADENOSINE-METHYLTRANSFERASE"/>
    <property type="match status" value="1"/>
</dbReference>
<feature type="compositionally biased region" description="Basic residues" evidence="2">
    <location>
        <begin position="116"/>
        <end position="125"/>
    </location>
</feature>
<dbReference type="PROSITE" id="PS51143">
    <property type="entry name" value="MT_A70"/>
    <property type="match status" value="1"/>
</dbReference>
<dbReference type="PANTHER" id="PTHR12829:SF4">
    <property type="entry name" value="N(6)-ADENINE-SPECIFIC METHYLTRANSFERASE METTL4"/>
    <property type="match status" value="1"/>
</dbReference>
<feature type="compositionally biased region" description="Pro residues" evidence="2">
    <location>
        <begin position="1"/>
        <end position="14"/>
    </location>
</feature>
<evidence type="ECO:0000313" key="3">
    <source>
        <dbReference type="EMBL" id="KAG2390435.1"/>
    </source>
</evidence>
<gene>
    <name evidence="3" type="ORF">HKW66_Vig0221590</name>
</gene>
<name>A0A8T0K3Z6_PHAAN</name>
<reference evidence="3 4" key="1">
    <citation type="submission" date="2020-05" db="EMBL/GenBank/DDBJ databases">
        <title>Vigna angularis (adzuki bean) Var. LongXiaoDou No. 4 denovo assembly.</title>
        <authorList>
            <person name="Xiang H."/>
        </authorList>
    </citation>
    <scope>NUCLEOTIDE SEQUENCE [LARGE SCALE GENOMIC DNA]</scope>
    <source>
        <tissue evidence="3">Leaf</tissue>
    </source>
</reference>
<evidence type="ECO:0000256" key="2">
    <source>
        <dbReference type="SAM" id="MobiDB-lite"/>
    </source>
</evidence>
<organism evidence="3 4">
    <name type="scientific">Phaseolus angularis</name>
    <name type="common">Azuki bean</name>
    <name type="synonym">Vigna angularis</name>
    <dbReference type="NCBI Taxonomy" id="3914"/>
    <lineage>
        <taxon>Eukaryota</taxon>
        <taxon>Viridiplantae</taxon>
        <taxon>Streptophyta</taxon>
        <taxon>Embryophyta</taxon>
        <taxon>Tracheophyta</taxon>
        <taxon>Spermatophyta</taxon>
        <taxon>Magnoliopsida</taxon>
        <taxon>eudicotyledons</taxon>
        <taxon>Gunneridae</taxon>
        <taxon>Pentapetalae</taxon>
        <taxon>rosids</taxon>
        <taxon>fabids</taxon>
        <taxon>Fabales</taxon>
        <taxon>Fabaceae</taxon>
        <taxon>Papilionoideae</taxon>
        <taxon>50 kb inversion clade</taxon>
        <taxon>NPAAA clade</taxon>
        <taxon>indigoferoid/millettioid clade</taxon>
        <taxon>Phaseoleae</taxon>
        <taxon>Vigna</taxon>
    </lineage>
</organism>
<dbReference type="GO" id="GO:0032259">
    <property type="term" value="P:methylation"/>
    <property type="evidence" value="ECO:0007669"/>
    <property type="project" value="UniProtKB-KW"/>
</dbReference>
<dbReference type="GO" id="GO:0008168">
    <property type="term" value="F:methyltransferase activity"/>
    <property type="evidence" value="ECO:0007669"/>
    <property type="project" value="UniProtKB-KW"/>
</dbReference>
<keyword evidence="3" id="KW-0489">Methyltransferase</keyword>
<dbReference type="Proteomes" id="UP000743370">
    <property type="component" value="Unassembled WGS sequence"/>
</dbReference>
<protein>
    <submittedName>
        <fullName evidence="3">Methyltransferase-like protein</fullName>
    </submittedName>
</protein>
<comment type="similarity">
    <text evidence="1">Belongs to the MT-A70-like family.</text>
</comment>
<feature type="region of interest" description="Disordered" evidence="2">
    <location>
        <begin position="1"/>
        <end position="22"/>
    </location>
</feature>
<evidence type="ECO:0000256" key="1">
    <source>
        <dbReference type="PROSITE-ProRule" id="PRU00489"/>
    </source>
</evidence>
<sequence>MARRSPPPPPPSPSPAQSDVSNLVDMGVFDPSGAISEGSLESELGMEGEHKLQKLSSFYESGIYSFDDSNAVFVDSVRVLNRFYHRFSVSSSVYYSRFFKTQTTPNAVSSTVTPSLRKRKRKRRESRPLNERELIALQRHQEARPLLLAAHKCLLKSTEVLNALKTLKSESSCSTKECDGGQRSFVDLGHVAPQLEVTLSLRVSDNDADPHPLPKDLDDLPSGQCCVEKVLRAFNNLVANDTLDDAVAQILSNSYIMPRESCFYMIRNLIPAHADSGFNLIMVDPPWENASAHQKSRYQTLPNRYFLSLPIKQLTHAGGALVALWVTNREKLRCFIEAELFPTWGVSYAATFYWLKVKENGSLICDLDLFHHRPYECLILGYSPGKVNNTDNLSEFKPVKNDRVIMSIPGDYSRKPQIADLLLEHVPGLKPPRCIELFAREILAGWVAWGNEPLYFQDSKHFVKKMVQ</sequence>
<dbReference type="EMBL" id="JABFOF010000007">
    <property type="protein sequence ID" value="KAG2390435.1"/>
    <property type="molecule type" value="Genomic_DNA"/>
</dbReference>
<dbReference type="Pfam" id="PF05063">
    <property type="entry name" value="MT-A70"/>
    <property type="match status" value="1"/>
</dbReference>
<proteinExistence type="inferred from homology"/>
<accession>A0A8T0K3Z6</accession>
<feature type="region of interest" description="Disordered" evidence="2">
    <location>
        <begin position="109"/>
        <end position="131"/>
    </location>
</feature>
<dbReference type="GO" id="GO:0005634">
    <property type="term" value="C:nucleus"/>
    <property type="evidence" value="ECO:0007669"/>
    <property type="project" value="TreeGrafter"/>
</dbReference>
<evidence type="ECO:0000313" key="4">
    <source>
        <dbReference type="Proteomes" id="UP000743370"/>
    </source>
</evidence>